<feature type="region of interest" description="Disordered" evidence="1">
    <location>
        <begin position="481"/>
        <end position="504"/>
    </location>
</feature>
<comment type="caution">
    <text evidence="4">The sequence shown here is derived from an EMBL/GenBank/DDBJ whole genome shotgun (WGS) entry which is preliminary data.</text>
</comment>
<keyword evidence="2" id="KW-0472">Membrane</keyword>
<sequence length="625" mass="60819">MTPARSMAASVAALGFAGALAAPLPALAASPEVSAAARAASMPPPGVAAPGPGVSPSRLAAAIGGPVAAGAGRAGSAAGRAGSAAGRIAPARCARAERYAAQAEAELLRVQRLDLRGVPQREHEGGIPEGEGRERPSTTPPESTGPAPEEPGAGTPAPGGGRPPAGSGTTDSAPPSPQSPGGSGGPARPDGPGGANGGPADGPPSVNGRPADGPPDPAGARDGTGSNVSAPVAPPAGRLVPATLGRRPGDRAPLIRGVGVGDARTVMIANAPVKSAAAGLVLNGRAPGAPAAEQVLQQAPPSHPEPTEQHTGPGRFGPLQVGGGTVSAYARWETAMGCGAAGGEISRSATRLDSVTLTGGNGELVRVPERMSSLSSTALNRRGGRAESVASATVNAGRIDLAGGRVRVRVLRAPTLRVGMSAVDGGEVRYRPAVVEVSGSGLSGTRLDAPGDHVDVTLRDLGPVTESELVPVLPAGASPLPSIPGLPAPSTAKSGPPGAGAPAADGTGGVIVRVSLGEARQATKGRALVARATAIKVSVLRTAGAAGDGRKPSTVVADLGIGMLEAAAVTPEPGERSAGAGTRATRETLPITGPPIGQLFITGAGLLAGGLCAFLLGGRQRRRDS</sequence>
<dbReference type="Proteomes" id="UP000320239">
    <property type="component" value="Unassembled WGS sequence"/>
</dbReference>
<feature type="compositionally biased region" description="Low complexity" evidence="1">
    <location>
        <begin position="140"/>
        <end position="156"/>
    </location>
</feature>
<feature type="compositionally biased region" description="Low complexity" evidence="1">
    <location>
        <begin position="164"/>
        <end position="173"/>
    </location>
</feature>
<feature type="signal peptide" evidence="3">
    <location>
        <begin position="1"/>
        <end position="28"/>
    </location>
</feature>
<feature type="compositionally biased region" description="Gly residues" evidence="1">
    <location>
        <begin position="181"/>
        <end position="200"/>
    </location>
</feature>
<feature type="compositionally biased region" description="Low complexity" evidence="1">
    <location>
        <begin position="488"/>
        <end position="504"/>
    </location>
</feature>
<evidence type="ECO:0000256" key="1">
    <source>
        <dbReference type="SAM" id="MobiDB-lite"/>
    </source>
</evidence>
<reference evidence="4 5" key="1">
    <citation type="submission" date="2019-06" db="EMBL/GenBank/DDBJ databases">
        <title>Sequencing the genomes of 1000 actinobacteria strains.</title>
        <authorList>
            <person name="Klenk H.-P."/>
        </authorList>
    </citation>
    <scope>NUCLEOTIDE SEQUENCE [LARGE SCALE GENOMIC DNA]</scope>
    <source>
        <strain evidence="4 5">DSM 43866</strain>
    </source>
</reference>
<feature type="region of interest" description="Disordered" evidence="1">
    <location>
        <begin position="570"/>
        <end position="589"/>
    </location>
</feature>
<dbReference type="OrthoDB" id="3296696at2"/>
<keyword evidence="2" id="KW-0812">Transmembrane</keyword>
<evidence type="ECO:0000256" key="3">
    <source>
        <dbReference type="SAM" id="SignalP"/>
    </source>
</evidence>
<proteinExistence type="predicted"/>
<name>A0A561WSA6_ACTTI</name>
<evidence type="ECO:0000256" key="2">
    <source>
        <dbReference type="SAM" id="Phobius"/>
    </source>
</evidence>
<evidence type="ECO:0000313" key="4">
    <source>
        <dbReference type="EMBL" id="TWG26733.1"/>
    </source>
</evidence>
<feature type="region of interest" description="Disordered" evidence="1">
    <location>
        <begin position="295"/>
        <end position="319"/>
    </location>
</feature>
<feature type="region of interest" description="Disordered" evidence="1">
    <location>
        <begin position="117"/>
        <end position="249"/>
    </location>
</feature>
<dbReference type="RefSeq" id="WP_145830794.1">
    <property type="nucleotide sequence ID" value="NZ_BOMX01000122.1"/>
</dbReference>
<feature type="transmembrane region" description="Helical" evidence="2">
    <location>
        <begin position="596"/>
        <end position="616"/>
    </location>
</feature>
<feature type="chain" id="PRO_5022125374" description="Gram-positive cocci surface proteins LPxTG domain-containing protein" evidence="3">
    <location>
        <begin position="29"/>
        <end position="625"/>
    </location>
</feature>
<dbReference type="EMBL" id="VIWY01000001">
    <property type="protein sequence ID" value="TWG26733.1"/>
    <property type="molecule type" value="Genomic_DNA"/>
</dbReference>
<evidence type="ECO:0008006" key="6">
    <source>
        <dbReference type="Google" id="ProtNLM"/>
    </source>
</evidence>
<evidence type="ECO:0000313" key="5">
    <source>
        <dbReference type="Proteomes" id="UP000320239"/>
    </source>
</evidence>
<keyword evidence="2" id="KW-1133">Transmembrane helix</keyword>
<keyword evidence="5" id="KW-1185">Reference proteome</keyword>
<dbReference type="AlphaFoldDB" id="A0A561WSA6"/>
<protein>
    <recommendedName>
        <fullName evidence="6">Gram-positive cocci surface proteins LPxTG domain-containing protein</fullName>
    </recommendedName>
</protein>
<organism evidence="4 5">
    <name type="scientific">Actinoplanes teichomyceticus</name>
    <dbReference type="NCBI Taxonomy" id="1867"/>
    <lineage>
        <taxon>Bacteria</taxon>
        <taxon>Bacillati</taxon>
        <taxon>Actinomycetota</taxon>
        <taxon>Actinomycetes</taxon>
        <taxon>Micromonosporales</taxon>
        <taxon>Micromonosporaceae</taxon>
        <taxon>Actinoplanes</taxon>
    </lineage>
</organism>
<keyword evidence="3" id="KW-0732">Signal</keyword>
<gene>
    <name evidence="4" type="ORF">FHX34_1011730</name>
</gene>
<feature type="compositionally biased region" description="Basic and acidic residues" evidence="1">
    <location>
        <begin position="117"/>
        <end position="136"/>
    </location>
</feature>
<accession>A0A561WSA6</accession>